<gene>
    <name evidence="1" type="ORF">BAMA_15690</name>
</gene>
<evidence type="ECO:0000313" key="2">
    <source>
        <dbReference type="Proteomes" id="UP000027822"/>
    </source>
</evidence>
<dbReference type="EMBL" id="JOTN01000032">
    <property type="protein sequence ID" value="KEK17329.1"/>
    <property type="molecule type" value="Genomic_DNA"/>
</dbReference>
<organism evidence="1 2">
    <name type="scientific">Bacillus manliponensis</name>
    <dbReference type="NCBI Taxonomy" id="574376"/>
    <lineage>
        <taxon>Bacteria</taxon>
        <taxon>Bacillati</taxon>
        <taxon>Bacillota</taxon>
        <taxon>Bacilli</taxon>
        <taxon>Bacillales</taxon>
        <taxon>Bacillaceae</taxon>
        <taxon>Bacillus</taxon>
        <taxon>Bacillus cereus group</taxon>
    </lineage>
</organism>
<proteinExistence type="predicted"/>
<reference evidence="1 2" key="1">
    <citation type="submission" date="2014-06" db="EMBL/GenBank/DDBJ databases">
        <title>Draft genome sequence of Bacillus manliponensis JCM 15802 (MCCC 1A00708).</title>
        <authorList>
            <person name="Lai Q."/>
            <person name="Liu Y."/>
            <person name="Shao Z."/>
        </authorList>
    </citation>
    <scope>NUCLEOTIDE SEQUENCE [LARGE SCALE GENOMIC DNA]</scope>
    <source>
        <strain evidence="1 2">JCM 15802</strain>
    </source>
</reference>
<dbReference type="AlphaFoldDB" id="A0A073JQG8"/>
<comment type="caution">
    <text evidence="1">The sequence shown here is derived from an EMBL/GenBank/DDBJ whole genome shotgun (WGS) entry which is preliminary data.</text>
</comment>
<dbReference type="Proteomes" id="UP000027822">
    <property type="component" value="Unassembled WGS sequence"/>
</dbReference>
<dbReference type="RefSeq" id="WP_034643603.1">
    <property type="nucleotide sequence ID" value="NZ_CBCSJC010000026.1"/>
</dbReference>
<accession>A0A073JQG8</accession>
<dbReference type="STRING" id="574376.BAMA_15690"/>
<protein>
    <submittedName>
        <fullName evidence="1">Uncharacterized protein</fullName>
    </submittedName>
</protein>
<dbReference type="OrthoDB" id="9982894at2"/>
<sequence>MTDYIFKKFTPLKKEVFDIVINEMLRVGWKQLNAGKDNENDVYMMYSDGNDGKKNIFIEFTPYDGRGAENFSSKSNYDVRETEFSDAFFKFCTGYNDATSRGNSSDYSFPVSWFKGRNYNSRLDRLGEGPQIDPLIPIELYVFIDKEKIIVCTIPPKSLNSHPGISYIGALADLMLEEEHEPYTRSLSWYASTYSGSDYNKVNGWTFERPKNSNWNGNPVSYKSKYLDISSSRNPNIDDCFVLVPFYILTDEYGLRGKLGGLFTTSTSGIVSGDILEIEVSDKIHKYKYVFAHGSYPSLPPGLAFRIE</sequence>
<keyword evidence="2" id="KW-1185">Reference proteome</keyword>
<name>A0A073JQG8_9BACI</name>
<evidence type="ECO:0000313" key="1">
    <source>
        <dbReference type="EMBL" id="KEK17329.1"/>
    </source>
</evidence>